<dbReference type="STRING" id="652787.SAMN05216490_1362"/>
<evidence type="ECO:0000313" key="8">
    <source>
        <dbReference type="Proteomes" id="UP000199679"/>
    </source>
</evidence>
<dbReference type="Pfam" id="PF08281">
    <property type="entry name" value="Sigma70_r4_2"/>
    <property type="match status" value="1"/>
</dbReference>
<dbReference type="GO" id="GO:0006352">
    <property type="term" value="P:DNA-templated transcription initiation"/>
    <property type="evidence" value="ECO:0007669"/>
    <property type="project" value="InterPro"/>
</dbReference>
<dbReference type="InterPro" id="IPR036388">
    <property type="entry name" value="WH-like_DNA-bd_sf"/>
</dbReference>
<proteinExistence type="inferred from homology"/>
<dbReference type="InterPro" id="IPR013325">
    <property type="entry name" value="RNA_pol_sigma_r2"/>
</dbReference>
<keyword evidence="8" id="KW-1185">Reference proteome</keyword>
<gene>
    <name evidence="7" type="ORF">SAMN05216490_1362</name>
</gene>
<dbReference type="PANTHER" id="PTHR43133">
    <property type="entry name" value="RNA POLYMERASE ECF-TYPE SIGMA FACTO"/>
    <property type="match status" value="1"/>
</dbReference>
<keyword evidence="3" id="KW-0731">Sigma factor</keyword>
<dbReference type="GO" id="GO:0003677">
    <property type="term" value="F:DNA binding"/>
    <property type="evidence" value="ECO:0007669"/>
    <property type="project" value="InterPro"/>
</dbReference>
<dbReference type="Pfam" id="PF04542">
    <property type="entry name" value="Sigma70_r2"/>
    <property type="match status" value="1"/>
</dbReference>
<sequence length="189" mass="22048">MSGYNSYSDDELIILLKEGDLNAFTAIHNRYYGVLYSHAYKRLADREEVKDILQELFTCIWNNRESLIFNVNLQAYLYTAVRNRILNVYKHQKIKSDYVASFESFLVNNEPTPDETLRIKELIALVDAEVQSLPAKMRLIFEMSRNSHLSHSEIAEQLNISPLTVKKQVNNSLKVLRLKLGTHFFMLFL</sequence>
<dbReference type="RefSeq" id="WP_091370583.1">
    <property type="nucleotide sequence ID" value="NZ_LT629740.1"/>
</dbReference>
<dbReference type="Gene3D" id="1.10.10.10">
    <property type="entry name" value="Winged helix-like DNA-binding domain superfamily/Winged helix DNA-binding domain"/>
    <property type="match status" value="1"/>
</dbReference>
<name>A0A1H1T4H9_MUCMA</name>
<comment type="similarity">
    <text evidence="1">Belongs to the sigma-70 factor family. ECF subfamily.</text>
</comment>
<evidence type="ECO:0000256" key="4">
    <source>
        <dbReference type="ARBA" id="ARBA00023163"/>
    </source>
</evidence>
<reference evidence="7 8" key="1">
    <citation type="submission" date="2016-10" db="EMBL/GenBank/DDBJ databases">
        <authorList>
            <person name="de Groot N.N."/>
        </authorList>
    </citation>
    <scope>NUCLEOTIDE SEQUENCE [LARGE SCALE GENOMIC DNA]</scope>
    <source>
        <strain evidence="7 8">MP1X4</strain>
    </source>
</reference>
<feature type="domain" description="RNA polymerase sigma-70 region 2" evidence="5">
    <location>
        <begin position="29"/>
        <end position="92"/>
    </location>
</feature>
<dbReference type="InterPro" id="IPR039425">
    <property type="entry name" value="RNA_pol_sigma-70-like"/>
</dbReference>
<dbReference type="InterPro" id="IPR013249">
    <property type="entry name" value="RNA_pol_sigma70_r4_t2"/>
</dbReference>
<dbReference type="InterPro" id="IPR007627">
    <property type="entry name" value="RNA_pol_sigma70_r2"/>
</dbReference>
<dbReference type="SUPFAM" id="SSF88659">
    <property type="entry name" value="Sigma3 and sigma4 domains of RNA polymerase sigma factors"/>
    <property type="match status" value="1"/>
</dbReference>
<dbReference type="InterPro" id="IPR014327">
    <property type="entry name" value="RNA_pol_sigma70_bacteroid"/>
</dbReference>
<feature type="domain" description="RNA polymerase sigma factor 70 region 4 type 2" evidence="6">
    <location>
        <begin position="126"/>
        <end position="174"/>
    </location>
</feature>
<evidence type="ECO:0000256" key="1">
    <source>
        <dbReference type="ARBA" id="ARBA00010641"/>
    </source>
</evidence>
<keyword evidence="4" id="KW-0804">Transcription</keyword>
<dbReference type="GO" id="GO:0016987">
    <property type="term" value="F:sigma factor activity"/>
    <property type="evidence" value="ECO:0007669"/>
    <property type="project" value="UniProtKB-KW"/>
</dbReference>
<dbReference type="PANTHER" id="PTHR43133:SF46">
    <property type="entry name" value="RNA POLYMERASE SIGMA-70 FACTOR ECF SUBFAMILY"/>
    <property type="match status" value="1"/>
</dbReference>
<evidence type="ECO:0000259" key="6">
    <source>
        <dbReference type="Pfam" id="PF08281"/>
    </source>
</evidence>
<keyword evidence="2" id="KW-0805">Transcription regulation</keyword>
<accession>A0A1H1T4H9</accession>
<dbReference type="InterPro" id="IPR013324">
    <property type="entry name" value="RNA_pol_sigma_r3/r4-like"/>
</dbReference>
<dbReference type="Gene3D" id="1.10.1740.10">
    <property type="match status" value="1"/>
</dbReference>
<dbReference type="AlphaFoldDB" id="A0A1H1T4H9"/>
<dbReference type="OrthoDB" id="659569at2"/>
<dbReference type="EMBL" id="LT629740">
    <property type="protein sequence ID" value="SDS55090.1"/>
    <property type="molecule type" value="Genomic_DNA"/>
</dbReference>
<protein>
    <submittedName>
        <fullName evidence="7">RNA polymerase sigma-70 factor, ECF subfamily</fullName>
    </submittedName>
</protein>
<evidence type="ECO:0000256" key="3">
    <source>
        <dbReference type="ARBA" id="ARBA00023082"/>
    </source>
</evidence>
<dbReference type="SUPFAM" id="SSF88946">
    <property type="entry name" value="Sigma2 domain of RNA polymerase sigma factors"/>
    <property type="match status" value="1"/>
</dbReference>
<dbReference type="Proteomes" id="UP000199679">
    <property type="component" value="Chromosome I"/>
</dbReference>
<dbReference type="NCBIfam" id="TIGR02937">
    <property type="entry name" value="sigma70-ECF"/>
    <property type="match status" value="1"/>
</dbReference>
<evidence type="ECO:0000259" key="5">
    <source>
        <dbReference type="Pfam" id="PF04542"/>
    </source>
</evidence>
<evidence type="ECO:0000256" key="2">
    <source>
        <dbReference type="ARBA" id="ARBA00023015"/>
    </source>
</evidence>
<evidence type="ECO:0000313" key="7">
    <source>
        <dbReference type="EMBL" id="SDS55090.1"/>
    </source>
</evidence>
<dbReference type="InterPro" id="IPR014284">
    <property type="entry name" value="RNA_pol_sigma-70_dom"/>
</dbReference>
<organism evidence="7 8">
    <name type="scientific">Mucilaginibacter mallensis</name>
    <dbReference type="NCBI Taxonomy" id="652787"/>
    <lineage>
        <taxon>Bacteria</taxon>
        <taxon>Pseudomonadati</taxon>
        <taxon>Bacteroidota</taxon>
        <taxon>Sphingobacteriia</taxon>
        <taxon>Sphingobacteriales</taxon>
        <taxon>Sphingobacteriaceae</taxon>
        <taxon>Mucilaginibacter</taxon>
    </lineage>
</organism>
<dbReference type="NCBIfam" id="TIGR02985">
    <property type="entry name" value="Sig70_bacteroi1"/>
    <property type="match status" value="1"/>
</dbReference>